<feature type="compositionally biased region" description="Polar residues" evidence="1">
    <location>
        <begin position="177"/>
        <end position="186"/>
    </location>
</feature>
<feature type="region of interest" description="Disordered" evidence="1">
    <location>
        <begin position="336"/>
        <end position="373"/>
    </location>
</feature>
<feature type="compositionally biased region" description="Low complexity" evidence="1">
    <location>
        <begin position="192"/>
        <end position="217"/>
    </location>
</feature>
<feature type="compositionally biased region" description="Polar residues" evidence="1">
    <location>
        <begin position="438"/>
        <end position="453"/>
    </location>
</feature>
<organism evidence="2">
    <name type="scientific">Psilocybe cubensis</name>
    <name type="common">Psychedelic mushroom</name>
    <name type="synonym">Stropharia cubensis</name>
    <dbReference type="NCBI Taxonomy" id="181762"/>
    <lineage>
        <taxon>Eukaryota</taxon>
        <taxon>Fungi</taxon>
        <taxon>Dikarya</taxon>
        <taxon>Basidiomycota</taxon>
        <taxon>Agaricomycotina</taxon>
        <taxon>Agaricomycetes</taxon>
        <taxon>Agaricomycetidae</taxon>
        <taxon>Agaricales</taxon>
        <taxon>Agaricineae</taxon>
        <taxon>Strophariaceae</taxon>
        <taxon>Psilocybe</taxon>
    </lineage>
</organism>
<sequence>MAKSKPKKVKKLPPRVVVVNPWTTDYEHISMWFELMLRDHGYPDTRANIIFHRKNNGSKIVELPKEVKDVSMCLGTHHWSHFLKHREHSGEFSVIYEYKNSYADDPGENNWTEVYPSNQGDIPANFPVKYPYPLPLPAQELSVTSVDAEYASFPSAENRQRMEARRQAAQAKANAQSGSIASTSTPAVRGEASGSSKTSSSGASSSVAGPSGSGTSTDRGGVVAESSTRTTHNRVVSQYVDQSQPVNVKKMDPYEEEEVVQELFRSLSPVKKSETEAEDFLGSLLGRIPSEKPPPSLATEPSTSQVPNADAEDDDDYKPSEELLAMFNTLTSDTELDIGQHLPMSGAEIKPEPMEVKIPSDDVDRSQGEPDELQALFEQSHLDNQIFRLSNSEVRIKPEPVETELPPFEGLSSRGTSSSRPESQTSTVVKSEPKEYSMSETSQMGSSESPVQRKQQDLRRHDFSSNRRLRDPRLVPRVKSEPDDHVEYSGYPHTQTQRMEASSFRPSNELGETSIGSSRHSNKRSESSHHRDREYSPAKRVKTEDEEG</sequence>
<feature type="compositionally biased region" description="Low complexity" evidence="1">
    <location>
        <begin position="409"/>
        <end position="423"/>
    </location>
</feature>
<comment type="caution">
    <text evidence="2">The sequence shown here is derived from an EMBL/GenBank/DDBJ whole genome shotgun (WGS) entry which is preliminary data.</text>
</comment>
<feature type="region of interest" description="Disordered" evidence="1">
    <location>
        <begin position="154"/>
        <end position="241"/>
    </location>
</feature>
<name>A0A8H7Y8D3_PSICU</name>
<feature type="region of interest" description="Disordered" evidence="1">
    <location>
        <begin position="281"/>
        <end position="318"/>
    </location>
</feature>
<feature type="compositionally biased region" description="Polar residues" evidence="1">
    <location>
        <begin position="492"/>
        <end position="516"/>
    </location>
</feature>
<dbReference type="EMBL" id="JAFIQS010000002">
    <property type="protein sequence ID" value="KAG5173206.1"/>
    <property type="molecule type" value="Genomic_DNA"/>
</dbReference>
<feature type="compositionally biased region" description="Basic and acidic residues" evidence="1">
    <location>
        <begin position="349"/>
        <end position="368"/>
    </location>
</feature>
<proteinExistence type="predicted"/>
<feature type="compositionally biased region" description="Polar residues" evidence="1">
    <location>
        <begin position="225"/>
        <end position="241"/>
    </location>
</feature>
<feature type="region of interest" description="Disordered" evidence="1">
    <location>
        <begin position="389"/>
        <end position="548"/>
    </location>
</feature>
<accession>A0A8H7Y8D3</accession>
<protein>
    <submittedName>
        <fullName evidence="2">Uncharacterized protein</fullName>
    </submittedName>
</protein>
<gene>
    <name evidence="2" type="ORF">JR316_002716</name>
</gene>
<feature type="compositionally biased region" description="Low complexity" evidence="1">
    <location>
        <begin position="167"/>
        <end position="176"/>
    </location>
</feature>
<evidence type="ECO:0000256" key="1">
    <source>
        <dbReference type="SAM" id="MobiDB-lite"/>
    </source>
</evidence>
<feature type="compositionally biased region" description="Basic and acidic residues" evidence="1">
    <location>
        <begin position="454"/>
        <end position="487"/>
    </location>
</feature>
<dbReference type="AlphaFoldDB" id="A0A8H7Y8D3"/>
<dbReference type="OrthoDB" id="2996389at2759"/>
<evidence type="ECO:0000313" key="2">
    <source>
        <dbReference type="EMBL" id="KAG5173206.1"/>
    </source>
</evidence>
<feature type="compositionally biased region" description="Basic and acidic residues" evidence="1">
    <location>
        <begin position="523"/>
        <end position="548"/>
    </location>
</feature>
<reference evidence="2" key="1">
    <citation type="submission" date="2021-02" db="EMBL/GenBank/DDBJ databases">
        <title>Psilocybe cubensis genome.</title>
        <authorList>
            <person name="Mckernan K.J."/>
            <person name="Crawford S."/>
            <person name="Trippe A."/>
            <person name="Kane L.T."/>
            <person name="Mclaughlin S."/>
        </authorList>
    </citation>
    <scope>NUCLEOTIDE SEQUENCE [LARGE SCALE GENOMIC DNA]</scope>
    <source>
        <strain evidence="2">MGC-MH-2018</strain>
    </source>
</reference>